<proteinExistence type="predicted"/>
<name>A0A8S1MLH9_PARPR</name>
<keyword evidence="3" id="KW-1185">Reference proteome</keyword>
<dbReference type="EMBL" id="CAJJDM010000060">
    <property type="protein sequence ID" value="CAD8078123.1"/>
    <property type="molecule type" value="Genomic_DNA"/>
</dbReference>
<feature type="transmembrane region" description="Helical" evidence="1">
    <location>
        <begin position="1292"/>
        <end position="1317"/>
    </location>
</feature>
<sequence>MRNFLLQAKIFYIQQFLTIKGLWRKSFELSLVLLIMENIQLFSLITQSINVLNNANYFKPIHSIFNLFRLYSIIGEYIEVHIVYMLIGFVLTLCTFMFFMNLIGNTGIIIKKNQQMFEMPLELNQTKQIEKNRKIKKFISIYLQIYQPIIRIPLQYSHFHILSYYSMTNQPTQFILFVTTVSVFSITLQIIFSFFIDLHSFEFKMKKQDFLGTFNTQKVHIIFAFETLLIILLGLEVQSIIIQVFYIIFLFANIIMSYNQLIFVEIQFSRLQLHISSYILIYEITLLIAQYRNIGFDLNLIELMLFEYPLVSFILKIIIERQKLKSLKFSSSQSLEKQLRVIYYLFKKQIKLKKEQRSLDPLEALAMYSFITNHLRYCSLNRERKLQKQIKMKFKCFCEEFADRDNFKFDSIDEMKVFAKELIAQTLEDEILETQDTYLALIYIYFLVQVKKLPTQAIYEVIRLSLSTQEMALKEKAIIYKLKYDALEEFDSLVKKNDLKNQKYVFKRVYQYEESLSVIKQNIIFIARQFKEWYGLILTSIIDIDQLVIIGFNILKNISFVETQLQNAFQINPLSNECDALYNVFSKYLQFNKTRPKLYRQEGKLVQQFMHSIEKTIFDPGSCVIQITLLQPRGNVLRYTRSFQQAIGFKDEEIKDQNIHRFMPQIIADDHDKYLDNFVERGRIIVVRSEVRVILGKNKGQFLIPINTRLRIETSPTEFGATALITPVNLTFGYMMLNEKGQIEEITQNIFEEMFQKNLGIQIGQLRNLDCLFFIPDLAKIWDEIYDENFEKLDRKFECQFIIPIISQCRSMSQSQISKGISKNYIQKQIYRNFENQPTDNAIYQVTLHVVSLVTINLKLVILELQDFRLLPNQKITSKQIIQLRGRTSQQFNISQFQNSTSYREQISVQNSPWVIDCDLEYDLLQEEQRMIDEVKHQLATVNITNTTNHQQIQLIQYAQDDEYLIPEQQLQQQDEQIITSVVKLDDIQKQGKLQNQNNMSIGSRSSQNNQTSLKRQMKDCISDQTIIHKKLAIILILFYSIIISCYVVNFLVFQNNYEKVQLNQLNQNLPYQLSYFYNEFIISHYYKNNSNIFQFKELQQICLDFFQQEIKNIDNTLQNIPEISNLLSKPLKQKIVDMIQQMANLIQENTIVIESEYLNNTKDFQLIVQVLYQADTTQNITNIQYIVIAEEIALVLFISWYAYKCIEIIQMKTKVYKLFSTFTTDVIQEQYIIFSTLYSLMNSSKFRRGETNEDSFDSIINQAFIRQNSHALLEKYQKVGKRIKQLKNNSIQIIFFLFVLILIIVCSIYFVGSYILHNDTINTIITEFNDKIIFSQAYHELTQAFAQTVVFINTNITEDQINIQNQTVIKLTELKKKLQLYQQDQIIYNILTKAACDIFNYSLSGFQAYDELFSYDQCTSYSILMRGLSVTFADLCDQQLRFYQDIVGNSSKEYLISNYYQVTSQIERLYDSMGFFVIVSTLTNQIQEQIQNNIDINIIMVAFSGLLMTISMIMMVLSMRKVRQSYQQSKRLLSLLPYDRLVENAYIISFIQQDIKLQN</sequence>
<gene>
    <name evidence="2" type="ORF">PPRIM_AZ9-3.1.T0590176</name>
</gene>
<comment type="caution">
    <text evidence="2">The sequence shown here is derived from an EMBL/GenBank/DDBJ whole genome shotgun (WGS) entry which is preliminary data.</text>
</comment>
<dbReference type="PANTHER" id="PTHR31600:SF2">
    <property type="entry name" value="GAMETE ENRICHED GENE 10 PROTEIN-RELATED"/>
    <property type="match status" value="1"/>
</dbReference>
<keyword evidence="1" id="KW-0812">Transmembrane</keyword>
<dbReference type="PANTHER" id="PTHR31600">
    <property type="entry name" value="TINY MACROCYSTS PROTEIN B-RELATED"/>
    <property type="match status" value="1"/>
</dbReference>
<evidence type="ECO:0000313" key="2">
    <source>
        <dbReference type="EMBL" id="CAD8078123.1"/>
    </source>
</evidence>
<dbReference type="InterPro" id="IPR052994">
    <property type="entry name" value="Tiny_macrocysts_regulators"/>
</dbReference>
<evidence type="ECO:0000256" key="1">
    <source>
        <dbReference type="SAM" id="Phobius"/>
    </source>
</evidence>
<feature type="transmembrane region" description="Helical" evidence="1">
    <location>
        <begin position="241"/>
        <end position="263"/>
    </location>
</feature>
<evidence type="ECO:0008006" key="4">
    <source>
        <dbReference type="Google" id="ProtNLM"/>
    </source>
</evidence>
<keyword evidence="1" id="KW-0472">Membrane</keyword>
<dbReference type="Proteomes" id="UP000688137">
    <property type="component" value="Unassembled WGS sequence"/>
</dbReference>
<keyword evidence="1" id="KW-1133">Transmembrane helix</keyword>
<evidence type="ECO:0000313" key="3">
    <source>
        <dbReference type="Proteomes" id="UP000688137"/>
    </source>
</evidence>
<feature type="transmembrane region" description="Helical" evidence="1">
    <location>
        <begin position="219"/>
        <end position="235"/>
    </location>
</feature>
<protein>
    <recommendedName>
        <fullName evidence="4">PAS domain-containing protein</fullName>
    </recommendedName>
</protein>
<organism evidence="2 3">
    <name type="scientific">Paramecium primaurelia</name>
    <dbReference type="NCBI Taxonomy" id="5886"/>
    <lineage>
        <taxon>Eukaryota</taxon>
        <taxon>Sar</taxon>
        <taxon>Alveolata</taxon>
        <taxon>Ciliophora</taxon>
        <taxon>Intramacronucleata</taxon>
        <taxon>Oligohymenophorea</taxon>
        <taxon>Peniculida</taxon>
        <taxon>Parameciidae</taxon>
        <taxon>Paramecium</taxon>
    </lineage>
</organism>
<dbReference type="OMA" id="CISDQTI"/>
<feature type="transmembrane region" description="Helical" evidence="1">
    <location>
        <begin position="1497"/>
        <end position="1518"/>
    </location>
</feature>
<feature type="transmembrane region" description="Helical" evidence="1">
    <location>
        <begin position="174"/>
        <end position="198"/>
    </location>
</feature>
<feature type="transmembrane region" description="Helical" evidence="1">
    <location>
        <begin position="82"/>
        <end position="103"/>
    </location>
</feature>
<feature type="transmembrane region" description="Helical" evidence="1">
    <location>
        <begin position="29"/>
        <end position="49"/>
    </location>
</feature>
<accession>A0A8S1MLH9</accession>
<reference evidence="2" key="1">
    <citation type="submission" date="2021-01" db="EMBL/GenBank/DDBJ databases">
        <authorList>
            <consortium name="Genoscope - CEA"/>
            <person name="William W."/>
        </authorList>
    </citation>
    <scope>NUCLEOTIDE SEQUENCE</scope>
</reference>
<feature type="transmembrane region" description="Helical" evidence="1">
    <location>
        <begin position="1032"/>
        <end position="1054"/>
    </location>
</feature>